<dbReference type="RefSeq" id="WP_105474200.1">
    <property type="nucleotide sequence ID" value="NZ_PVEO01000007.1"/>
</dbReference>
<dbReference type="Gene3D" id="3.30.750.170">
    <property type="match status" value="1"/>
</dbReference>
<evidence type="ECO:0000259" key="2">
    <source>
        <dbReference type="SMART" id="SM00245"/>
    </source>
</evidence>
<dbReference type="SMART" id="SM00245">
    <property type="entry name" value="TSPc"/>
    <property type="match status" value="1"/>
</dbReference>
<dbReference type="Pfam" id="PF18294">
    <property type="entry name" value="Pept_S41_N"/>
    <property type="match status" value="1"/>
</dbReference>
<dbReference type="PANTHER" id="PTHR32060">
    <property type="entry name" value="TAIL-SPECIFIC PROTEASE"/>
    <property type="match status" value="1"/>
</dbReference>
<sequence>MKRIKALVVLLAALVLTSCFEDRDDNLVQSSSINDFVWKAMNLVYLYKSEIPNLADDRFGSNAEYSEYLNGFSSPEALFESLIYQRETVDRFSIIVDDYITLEQRLQGIFKTNGMEFALYAAPNSDTELVGVVRLVLNGSEADIKGVKRGNLFTQVDGTTITRTNAGSLLNQDVYTINLGTYNDKGTTETSDDSIEPNGTNIVLEKFQFTENPIHISETFQVGGENVGYVMYNGFTAGSENSLNNVFANFKSSNVQHLVLDLRYNPGGSVTTTTFLASMITGQFTGQVFEKLVYNENLQELNFDYLFTSNINGSAINSLNLSKIYVLTTDRSASASEGLINGLKPYIEVVQIGINTTGKTQASRVFYDSADFGRQGANPAHTYAIQPLIANGINKNLEAVPGTGLPPSIGFEYEERPLNLGVLGDENEPMLALALADIENSTTKRNIVKEQPQLITNKTMDSFDFLPFEKGGMIAD</sequence>
<feature type="chain" id="PRO_5016924433" evidence="1">
    <location>
        <begin position="22"/>
        <end position="476"/>
    </location>
</feature>
<keyword evidence="3" id="KW-0645">Protease</keyword>
<dbReference type="GO" id="GO:0008236">
    <property type="term" value="F:serine-type peptidase activity"/>
    <property type="evidence" value="ECO:0007669"/>
    <property type="project" value="InterPro"/>
</dbReference>
<dbReference type="GO" id="GO:0004175">
    <property type="term" value="F:endopeptidase activity"/>
    <property type="evidence" value="ECO:0007669"/>
    <property type="project" value="TreeGrafter"/>
</dbReference>
<proteinExistence type="predicted"/>
<dbReference type="GO" id="GO:0030288">
    <property type="term" value="C:outer membrane-bounded periplasmic space"/>
    <property type="evidence" value="ECO:0007669"/>
    <property type="project" value="TreeGrafter"/>
</dbReference>
<organism evidence="3 4">
    <name type="scientific">Jejuia pallidilutea</name>
    <dbReference type="NCBI Taxonomy" id="504487"/>
    <lineage>
        <taxon>Bacteria</taxon>
        <taxon>Pseudomonadati</taxon>
        <taxon>Bacteroidota</taxon>
        <taxon>Flavobacteriia</taxon>
        <taxon>Flavobacteriales</taxon>
        <taxon>Flavobacteriaceae</taxon>
        <taxon>Jejuia</taxon>
    </lineage>
</organism>
<dbReference type="EMBL" id="PVEO01000007">
    <property type="protein sequence ID" value="PQV47345.1"/>
    <property type="molecule type" value="Genomic_DNA"/>
</dbReference>
<dbReference type="InterPro" id="IPR041613">
    <property type="entry name" value="Pept_S41_N"/>
</dbReference>
<dbReference type="Gene3D" id="3.90.226.10">
    <property type="entry name" value="2-enoyl-CoA Hydratase, Chain A, domain 1"/>
    <property type="match status" value="1"/>
</dbReference>
<protein>
    <submittedName>
        <fullName evidence="3">C-terminal processing protease CtpA/Prc</fullName>
    </submittedName>
</protein>
<dbReference type="CDD" id="cd07561">
    <property type="entry name" value="Peptidase_S41_CPP_like"/>
    <property type="match status" value="1"/>
</dbReference>
<dbReference type="AlphaFoldDB" id="A0A362X189"/>
<dbReference type="PROSITE" id="PS51257">
    <property type="entry name" value="PROKAR_LIPOPROTEIN"/>
    <property type="match status" value="1"/>
</dbReference>
<feature type="signal peptide" evidence="1">
    <location>
        <begin position="1"/>
        <end position="21"/>
    </location>
</feature>
<evidence type="ECO:0000313" key="3">
    <source>
        <dbReference type="EMBL" id="PQV47345.1"/>
    </source>
</evidence>
<dbReference type="InterPro" id="IPR005151">
    <property type="entry name" value="Tail-specific_protease"/>
</dbReference>
<dbReference type="InterPro" id="IPR029045">
    <property type="entry name" value="ClpP/crotonase-like_dom_sf"/>
</dbReference>
<reference evidence="3 4" key="1">
    <citation type="submission" date="2018-02" db="EMBL/GenBank/DDBJ databases">
        <title>Genomic Encyclopedia of Archaeal and Bacterial Type Strains, Phase II (KMG-II): from individual species to whole genera.</title>
        <authorList>
            <person name="Goeker M."/>
        </authorList>
    </citation>
    <scope>NUCLEOTIDE SEQUENCE [LARGE SCALE GENOMIC DNA]</scope>
    <source>
        <strain evidence="3 4">DSM 21165</strain>
    </source>
</reference>
<dbReference type="Proteomes" id="UP000251545">
    <property type="component" value="Unassembled WGS sequence"/>
</dbReference>
<dbReference type="Gene3D" id="2.30.42.10">
    <property type="match status" value="1"/>
</dbReference>
<name>A0A362X189_9FLAO</name>
<evidence type="ECO:0000256" key="1">
    <source>
        <dbReference type="SAM" id="SignalP"/>
    </source>
</evidence>
<feature type="domain" description="Tail specific protease" evidence="2">
    <location>
        <begin position="197"/>
        <end position="412"/>
    </location>
</feature>
<dbReference type="PANTHER" id="PTHR32060:SF30">
    <property type="entry name" value="CARBOXY-TERMINAL PROCESSING PROTEASE CTPA"/>
    <property type="match status" value="1"/>
</dbReference>
<comment type="caution">
    <text evidence="3">The sequence shown here is derived from an EMBL/GenBank/DDBJ whole genome shotgun (WGS) entry which is preliminary data.</text>
</comment>
<dbReference type="SUPFAM" id="SSF52096">
    <property type="entry name" value="ClpP/crotonase"/>
    <property type="match status" value="1"/>
</dbReference>
<dbReference type="InterPro" id="IPR036034">
    <property type="entry name" value="PDZ_sf"/>
</dbReference>
<dbReference type="GO" id="GO:0006508">
    <property type="term" value="P:proteolysis"/>
    <property type="evidence" value="ECO:0007669"/>
    <property type="project" value="UniProtKB-KW"/>
</dbReference>
<dbReference type="GO" id="GO:0007165">
    <property type="term" value="P:signal transduction"/>
    <property type="evidence" value="ECO:0007669"/>
    <property type="project" value="TreeGrafter"/>
</dbReference>
<evidence type="ECO:0000313" key="4">
    <source>
        <dbReference type="Proteomes" id="UP000251545"/>
    </source>
</evidence>
<accession>A0A362X189</accession>
<keyword evidence="3" id="KW-0378">Hydrolase</keyword>
<gene>
    <name evidence="3" type="ORF">CLV33_107128</name>
</gene>
<keyword evidence="1" id="KW-0732">Signal</keyword>
<dbReference type="Pfam" id="PF03572">
    <property type="entry name" value="Peptidase_S41"/>
    <property type="match status" value="1"/>
</dbReference>